<name>A0A4Q2DVG1_9AGAR</name>
<evidence type="ECO:0000256" key="1">
    <source>
        <dbReference type="SAM" id="MobiDB-lite"/>
    </source>
</evidence>
<reference evidence="2 3" key="1">
    <citation type="submission" date="2019-01" db="EMBL/GenBank/DDBJ databases">
        <title>Draft genome sequence of Psathyrella aberdarensis IHI B618.</title>
        <authorList>
            <person name="Buettner E."/>
            <person name="Kellner H."/>
        </authorList>
    </citation>
    <scope>NUCLEOTIDE SEQUENCE [LARGE SCALE GENOMIC DNA]</scope>
    <source>
        <strain evidence="2 3">IHI B618</strain>
    </source>
</reference>
<gene>
    <name evidence="2" type="ORF">EST38_g2707</name>
</gene>
<comment type="caution">
    <text evidence="2">The sequence shown here is derived from an EMBL/GenBank/DDBJ whole genome shotgun (WGS) entry which is preliminary data.</text>
</comment>
<feature type="region of interest" description="Disordered" evidence="1">
    <location>
        <begin position="594"/>
        <end position="839"/>
    </location>
</feature>
<evidence type="ECO:0000313" key="2">
    <source>
        <dbReference type="EMBL" id="RXW23174.1"/>
    </source>
</evidence>
<dbReference type="Proteomes" id="UP000290288">
    <property type="component" value="Unassembled WGS sequence"/>
</dbReference>
<feature type="compositionally biased region" description="Basic and acidic residues" evidence="1">
    <location>
        <begin position="830"/>
        <end position="839"/>
    </location>
</feature>
<protein>
    <recommendedName>
        <fullName evidence="4">BTB domain-containing protein</fullName>
    </recommendedName>
</protein>
<feature type="compositionally biased region" description="Basic and acidic residues" evidence="1">
    <location>
        <begin position="698"/>
        <end position="707"/>
    </location>
</feature>
<evidence type="ECO:0008006" key="4">
    <source>
        <dbReference type="Google" id="ProtNLM"/>
    </source>
</evidence>
<evidence type="ECO:0000313" key="3">
    <source>
        <dbReference type="Proteomes" id="UP000290288"/>
    </source>
</evidence>
<keyword evidence="3" id="KW-1185">Reference proteome</keyword>
<feature type="compositionally biased region" description="Basic and acidic residues" evidence="1">
    <location>
        <begin position="737"/>
        <end position="747"/>
    </location>
</feature>
<feature type="compositionally biased region" description="Basic and acidic residues" evidence="1">
    <location>
        <begin position="798"/>
        <end position="809"/>
    </location>
</feature>
<dbReference type="EMBL" id="SDEE01000050">
    <property type="protein sequence ID" value="RXW23174.1"/>
    <property type="molecule type" value="Genomic_DNA"/>
</dbReference>
<organism evidence="2 3">
    <name type="scientific">Candolleomyces aberdarensis</name>
    <dbReference type="NCBI Taxonomy" id="2316362"/>
    <lineage>
        <taxon>Eukaryota</taxon>
        <taxon>Fungi</taxon>
        <taxon>Dikarya</taxon>
        <taxon>Basidiomycota</taxon>
        <taxon>Agaricomycotina</taxon>
        <taxon>Agaricomycetes</taxon>
        <taxon>Agaricomycetidae</taxon>
        <taxon>Agaricales</taxon>
        <taxon>Agaricineae</taxon>
        <taxon>Psathyrellaceae</taxon>
        <taxon>Candolleomyces</taxon>
    </lineage>
</organism>
<feature type="compositionally biased region" description="Gly residues" evidence="1">
    <location>
        <begin position="600"/>
        <end position="610"/>
    </location>
</feature>
<dbReference type="OrthoDB" id="10473877at2759"/>
<feature type="compositionally biased region" description="Basic and acidic residues" evidence="1">
    <location>
        <begin position="673"/>
        <end position="685"/>
    </location>
</feature>
<feature type="compositionally biased region" description="Basic and acidic residues" evidence="1">
    <location>
        <begin position="634"/>
        <end position="651"/>
    </location>
</feature>
<accession>A0A4Q2DVG1</accession>
<sequence>MTLVELPSSVRQRDDEFYWDNVCFSVEDRLFKVPRYHLVVGSEQFAQKYNLCPVEPKPDDEATDPDTAVVLEGITAAEFRTFLRLCFPRHSTSTTSSFTKLEWLTILKLATLWHFLDFRELAIRNLSGQLVDPIESISVGREMYVPAFVERGYMALITKEGLISNEDSEKIGYKTAVNIYIARQSTANSNGLDDIKRHLDNTPVLAEELCLLEAEASQRQRTRKGGSGLLPGQVEGSTVHQSEVEGYGVSGVIQPLLKKDEEHANSRQAEAREGLRKAQEELSSIPAVSSGSRSTMARAVNLLMRINSLKELLERERASSHCLKPVDGIAGSKRDDIYFWDMVTFSVEGILFRVPRYQFTNSSQYFAAAYLNGPSNISLEIEDLAWNDGMSEYSDEYEAVEAPNGSTPTAIGTPIDREPQFERVIALEDVTAAQFRTFLKLLFPIYYTSTTLTLSKLEWFSILTLSTVWHFDHFRALAIHHLGQVLTDPIELIRVGRDNFVPEWVLRGYEALIMKDEAIEEDESDMIGDRASVKLYIIRHGLARRLKEHEDTAKGDGRSGIEGHSTHAAFVRDQLNMKFRAELVELKRGELRIAGEKGDPGGNHSSGGKTGRNDPLDGQTGGKEPSDDQSTGETDAKRQGEAETPKERSEKPAGIPELGIESGGNLDEGNISMDRDETNIEKESGGDTTELEIVLEEGQAKDEKGDSVEGNAKITRAEWDLGKSLGPDVAAAEDEEAAPRGREDEVNHWGSIIGKETDGQDTSSSRKPETEELSTEENERQRQKLERKHERRMKLERRRQEEEEKRTEDQIQMPNEKPDSAQQVQNGEDEQQKRKKAEELREQAVLEELHRVQEPHRVDAEKQKIRALEDEREAKAREEHRLMLAKVADQLRSQQAAEESERKKELEALRQHREIEASWRQRELESLKRYQEIEAMGRRFKQGLQAWRKQDESDTSKKNEAPAVKRPGEAAVQTLVRLWPSWK</sequence>
<feature type="compositionally biased region" description="Basic and acidic residues" evidence="1">
    <location>
        <begin position="777"/>
        <end position="788"/>
    </location>
</feature>
<feature type="region of interest" description="Disordered" evidence="1">
    <location>
        <begin position="944"/>
        <end position="969"/>
    </location>
</feature>
<proteinExistence type="predicted"/>
<feature type="compositionally biased region" description="Basic and acidic residues" evidence="1">
    <location>
        <begin position="948"/>
        <end position="960"/>
    </location>
</feature>
<dbReference type="AlphaFoldDB" id="A0A4Q2DVG1"/>